<dbReference type="PROSITE" id="PS51257">
    <property type="entry name" value="PROKAR_LIPOPROTEIN"/>
    <property type="match status" value="1"/>
</dbReference>
<proteinExistence type="predicted"/>
<dbReference type="CDD" id="cd00448">
    <property type="entry name" value="YjgF_YER057c_UK114_family"/>
    <property type="match status" value="1"/>
</dbReference>
<feature type="chain" id="PRO_5047533016" evidence="1">
    <location>
        <begin position="24"/>
        <end position="176"/>
    </location>
</feature>
<dbReference type="PANTHER" id="PTHR43857">
    <property type="entry name" value="BLR7761 PROTEIN"/>
    <property type="match status" value="1"/>
</dbReference>
<comment type="caution">
    <text evidence="2">The sequence shown here is derived from an EMBL/GenBank/DDBJ whole genome shotgun (WGS) entry which is preliminary data.</text>
</comment>
<dbReference type="Pfam" id="PF01042">
    <property type="entry name" value="Ribonuc_L-PSP"/>
    <property type="match status" value="1"/>
</dbReference>
<keyword evidence="3" id="KW-1185">Reference proteome</keyword>
<accession>A0ABU1K5C6</accession>
<sequence>MRTNVRLTTFKFLFLSTFFITVASCNQKANTTVESKNQVLHETLKSEKPDYFLLRPDLEKMYGYTQAVRIGNSVKIGGVISIDEKGNPISKDDFKQQMKNCYNSIETILKHYNCTFNDVVLENLYTTSMSELQKNAGYRHEIYKDHFPTGSWIGVNELGLPEIMIEIEIEALIPEN</sequence>
<evidence type="ECO:0000313" key="3">
    <source>
        <dbReference type="Proteomes" id="UP001257659"/>
    </source>
</evidence>
<dbReference type="PANTHER" id="PTHR43857:SF1">
    <property type="entry name" value="YJGH FAMILY PROTEIN"/>
    <property type="match status" value="1"/>
</dbReference>
<dbReference type="Gene3D" id="3.30.1330.40">
    <property type="entry name" value="RutC-like"/>
    <property type="match status" value="1"/>
</dbReference>
<dbReference type="RefSeq" id="WP_309727703.1">
    <property type="nucleotide sequence ID" value="NZ_JAVDQA010000003.1"/>
</dbReference>
<organism evidence="2 3">
    <name type="scientific">Mesonia maritima</name>
    <dbReference type="NCBI Taxonomy" id="1793873"/>
    <lineage>
        <taxon>Bacteria</taxon>
        <taxon>Pseudomonadati</taxon>
        <taxon>Bacteroidota</taxon>
        <taxon>Flavobacteriia</taxon>
        <taxon>Flavobacteriales</taxon>
        <taxon>Flavobacteriaceae</taxon>
        <taxon>Mesonia</taxon>
    </lineage>
</organism>
<evidence type="ECO:0000313" key="2">
    <source>
        <dbReference type="EMBL" id="MDR6300806.1"/>
    </source>
</evidence>
<evidence type="ECO:0000256" key="1">
    <source>
        <dbReference type="SAM" id="SignalP"/>
    </source>
</evidence>
<feature type="signal peptide" evidence="1">
    <location>
        <begin position="1"/>
        <end position="23"/>
    </location>
</feature>
<protein>
    <submittedName>
        <fullName evidence="2">Enamine deaminase RidA (YjgF/YER057c/UK114 family)</fullName>
    </submittedName>
</protein>
<name>A0ABU1K5C6_9FLAO</name>
<dbReference type="InterPro" id="IPR006175">
    <property type="entry name" value="YjgF/YER057c/UK114"/>
</dbReference>
<keyword evidence="1" id="KW-0732">Signal</keyword>
<dbReference type="EMBL" id="JAVDQA010000003">
    <property type="protein sequence ID" value="MDR6300806.1"/>
    <property type="molecule type" value="Genomic_DNA"/>
</dbReference>
<dbReference type="Proteomes" id="UP001257659">
    <property type="component" value="Unassembled WGS sequence"/>
</dbReference>
<dbReference type="InterPro" id="IPR035959">
    <property type="entry name" value="RutC-like_sf"/>
</dbReference>
<gene>
    <name evidence="2" type="ORF">GGR31_001449</name>
</gene>
<reference evidence="2 3" key="1">
    <citation type="submission" date="2023-07" db="EMBL/GenBank/DDBJ databases">
        <title>Genomic Encyclopedia of Type Strains, Phase IV (KMG-IV): sequencing the most valuable type-strain genomes for metagenomic binning, comparative biology and taxonomic classification.</title>
        <authorList>
            <person name="Goeker M."/>
        </authorList>
    </citation>
    <scope>NUCLEOTIDE SEQUENCE [LARGE SCALE GENOMIC DNA]</scope>
    <source>
        <strain evidence="2 3">DSM 102814</strain>
    </source>
</reference>
<dbReference type="SUPFAM" id="SSF55298">
    <property type="entry name" value="YjgF-like"/>
    <property type="match status" value="1"/>
</dbReference>